<accession>A0A8K0NSD2</accession>
<comment type="caution">
    <text evidence="1">The sequence shown here is derived from an EMBL/GenBank/DDBJ whole genome shotgun (WGS) entry which is preliminary data.</text>
</comment>
<evidence type="ECO:0000313" key="1">
    <source>
        <dbReference type="EMBL" id="KAG7563116.1"/>
    </source>
</evidence>
<sequence>MSVRNVTYDDFDPVIVYSNPADWSTHNPQDNPGWFNATSDVTGSIWHQATYHSTEVAGTKISFNFTGTGLYVYGGSGPEYGNYTLTIDPSIPTPFIYPGQAYSEQNGTDRYLLYGTDGLAYAEHEVVIETQGGRFLLDLVEVGGLEFGAEGFVLLLRHSP</sequence>
<organism evidence="1 2">
    <name type="scientific">Filobasidium floriforme</name>
    <dbReference type="NCBI Taxonomy" id="5210"/>
    <lineage>
        <taxon>Eukaryota</taxon>
        <taxon>Fungi</taxon>
        <taxon>Dikarya</taxon>
        <taxon>Basidiomycota</taxon>
        <taxon>Agaricomycotina</taxon>
        <taxon>Tremellomycetes</taxon>
        <taxon>Filobasidiales</taxon>
        <taxon>Filobasidiaceae</taxon>
        <taxon>Filobasidium</taxon>
    </lineage>
</organism>
<dbReference type="Gene3D" id="2.60.120.260">
    <property type="entry name" value="Galactose-binding domain-like"/>
    <property type="match status" value="1"/>
</dbReference>
<gene>
    <name evidence="1" type="ORF">FFLO_01424</name>
</gene>
<dbReference type="Proteomes" id="UP000812966">
    <property type="component" value="Unassembled WGS sequence"/>
</dbReference>
<protein>
    <submittedName>
        <fullName evidence="1">Uncharacterized protein</fullName>
    </submittedName>
</protein>
<evidence type="ECO:0000313" key="2">
    <source>
        <dbReference type="Proteomes" id="UP000812966"/>
    </source>
</evidence>
<name>A0A8K0NSD2_9TREE</name>
<keyword evidence="2" id="KW-1185">Reference proteome</keyword>
<reference evidence="1" key="1">
    <citation type="submission" date="2020-04" db="EMBL/GenBank/DDBJ databases">
        <title>Analysis of mating type loci in Filobasidium floriforme.</title>
        <authorList>
            <person name="Nowrousian M."/>
        </authorList>
    </citation>
    <scope>NUCLEOTIDE SEQUENCE</scope>
    <source>
        <strain evidence="1">CBS 6242</strain>
    </source>
</reference>
<proteinExistence type="predicted"/>
<dbReference type="AlphaFoldDB" id="A0A8K0NSD2"/>
<dbReference type="EMBL" id="JABELV010000020">
    <property type="protein sequence ID" value="KAG7563116.1"/>
    <property type="molecule type" value="Genomic_DNA"/>
</dbReference>